<feature type="compositionally biased region" description="Low complexity" evidence="4">
    <location>
        <begin position="400"/>
        <end position="435"/>
    </location>
</feature>
<dbReference type="Proteomes" id="UP000267096">
    <property type="component" value="Unassembled WGS sequence"/>
</dbReference>
<keyword evidence="3" id="KW-0445">Lipid transport</keyword>
<accession>A0A158PP16</accession>
<dbReference type="InterPro" id="IPR009543">
    <property type="entry name" value="VPS13_VAB"/>
</dbReference>
<comment type="similarity">
    <text evidence="1">Belongs to the VPS13 family.</text>
</comment>
<sequence>MLEHLVAWVLNNYVGEYLENLNTVQLSIALLQGQVELENIPLKKTALRKLDVPLQVKAGVLGKLTLSVPLAHIRSEPWVIKMSDLLVLVGPIKNAKYDVELVEVYEQSKREQQLEDLEKFHKKQLLLNAGLSTDDDRAQQSWWGASLVSAVVNNIQVHRFLFKRFQLIMTNVHIRYEDGTTFGDTPLCCGLRIHKVSVQTTDSNWKSVYMQPQEGTNVFKKLEIVGLSVYWNPGQKLSPENISHEDLLLLMAPEVNADTTYILQPFCASMCMEKNTSKFPLKWQHPAVPRFKFDIQSEQVAIELSKRQMAEIRLLSREWARYDRARQHRKWRPLVSVGGNAGEWWRFAYNRVRDETEQQKTRHTWNFALMRARHLNAYCRAYRRKLLAHVETAKSKAVRASRSPSATTPTTAMSKSSSEHVSTSSLSSSQQTTASLLSPTSEDVILMKQIERDADYTYHELQLFRETVFRRIWDERETERTATTNESGIQSDDETLDNVESLMQLNTSEDDLRTAKAKNSEELRQNSVEEQQSEGSYGWLSSWFSASQPQVIQRSGDNDSTKADATDSGSSDSVLGTRLKQVEKQLEDEIMDVLSESWDDSTVLRRDVLLAATSLQLENMTVRFVENVDDGSCVDGGTKVLSLDLRQVVSKMHLSPRQHSTAISLSVGDLSVQRLYTASDSEQFVDVPSEPSTETEYESLMFGFGGGAFKDNTQILFAIGKTKASNDGSTANAASESDTSNNIIRKPLFQMRYRRHAPKLVVKHTLEANFSALSLMYEAGAFDGLSNFFNTDTVIFDQKNGEFNVPEVVVIPRIFVKIRVPEVHIEMRKRNSLMNEGNKSPFAFGIVKQLTLGITSTELYLTKVYLSMGSFEVKDLFESNGDSLLKMHDPTNVLHGMKSLSSSCPSLTDATQDSTDFELTRTISKQLLCSLSFYARFITSSRLGSKPGRSKANVDETSEGTGSRKSSRIKRHRKRTHPSETFACADEMNSVMIDFTVVNNKHPLFESLYQKTKLSFDGGSKMNCTVDARFADVIVGMNRRSWTMLFDFFGFLGRLPNENDYSLALSKKLSSTSIVHNETLTETNTSKRNATSDDFYALKLCLYASVLRIHMNYTANKTRLGVLQAVEPTVAVEMRIGCEDEPLRATISFSSVLLSDTTPFYSSLYGERLVVQSNNDFEDDRSSQKCKSSTTDLHDQPKVTVDIIKYYPSDPQLKRDYDMRFRVSVPKKMNVAYVHTHRYMCALLDFWLQFFELQDQVIKSRKPPNDLQADGHGSRVQMDVDVECSSTIILPLSQLCDQAIVCETESFHVNNQFKFADSIVLFTEYSIETQCGIDSQKVGEHLFNTFHFVRSKKNVVSSLYDLTVHVFRNLDGVFSHRVPDLSIITELSNIELKFTSDFYRLLRGFLEKNLGDALVPVPENIPIEILQKPIISCEVGSSNKYATFSLRINFRDVQLNCLVPSTELKKKFEGFATMKLIRSRISFDCFVDNQSELDLICENIELLDSRSDDVERNENVFKTILCSRATNTANSAQLMAEAHLMIKKDEAPVVTLVLLNARVLLIVDWLNDAKNFILLNAADTGSSESLRQPLGISLREGRFDSSESNEQTVTLKITLRESDLILLESPHCKDSLALVAHCTAVLNMGDPHGLLVANLEIQQINIDWCTMSSEEESRCQLTNDFSATLVLSGESEMLVTEQTRTVLSDSSSAAFTKHRLTIGINDVVARFSYRDALVIKNVLQCSLKRLMNSMQHSVIPKNTTESGQKEGAQVNVVRILVKSHQASFWFVDDFQGTAFPLVRFIIKKLSVEKHLEQITSSFIFAIDYFNERLFGWEPLLEPWHIQQFLISYRQNKTAVELHAEEQSTLNINITQAFVQQALHFKSRWSEIKQSFDSNFRNASICSRSDHLPYLLRNETGSNLKFTTAVEEVLEARAKQRKSVAKWISVPAGSMHTFEFPTKKLVLMEYSDEPRQLIIRVDGWDETSPVNVESVGTYFRVARYCSTKTATPSDSSVIALSNARLVVDVSVDKDGRKVVVVRSAVTIVNRLPDAVLVILDNRKVEYHSSGTAMFRIEPGHAFLVPLEFANAQICVKPEGMVDVRAQLIDWHKVKNAGEVVNDAICFGTALKQSLYWICTSVKREHYPEYETLPGHTIVFMPPLTLLNLLPTDAEFILSGITYAVGAGQQLHITKVCLILCEWEEAILNQKASVSESHRLKIRMRDTCGRLLDMYLSVSVGRGGAVSLSFWVPYWFVNSSGIPLIIKQEAAEFIAAGQFEEHERAKDRHPLMFSFSDDNCPKQCIIRAGNNFTKDKGYKPEFSRKFALTVGVHALKLFLTHEHASTRIYNVGVEVRQGTGRYKDTQVVLLTPRYVLNNETSYGLSLSHVDRVNQSSEHVKMMSGDSIIWHENFEDNRMLCVKRDDVKHWSCAFKIDKISSFHITMRDADETPQFVRVEIILNGAVFCVTFTDARYFPPPIQLENVTDVPVLYYQKNDRPGKNYLRTICKAHSTVDYAWDDLYGCKMLILQVYENKCNCYDPQKPGLGPSLIYENNVYIKLAHSFNKYVSHLHLKGKVVLNKLNVSDSSRNQLWRFTDDGCLENIGMNIRAKAGERYVLDVLDKGGFMLMMLKRNTARDLYQKWDGMFVEGRRSEVLLAMPNAHSSLNENGVPSEQIWELQTQRPGSGVLNVECLHRGPTLVIRITDQASCSSQSVNYAAVECYSSTSSRRQRDQKSTSNDFEMDISIRNGIGISLINSHREELIYARFHGVLLHANRRERTYQITSTVELIQIDNQLLSTEHWQVLYCQQNALTGDPDPEDRMIMRPALKLEMNCTPFEHYDAFDCFRIKMCDMSVQLDELLMWKMIQFIQESEAADSVQPNALLQPPNLSLTLTVPTKARRCYFGTLDLEMGTVALSGIVCNNPIFYATLEVLVVTVPKSGLPPELRKLRRQFNINRGGRKEASETKWPDGDKKSRRALARRSSRQKSREANCPGLEEFLGGGEIEQKVDERNSRGPLFAAELKNQTLNIIVTMDAFGNPMGLASDLKESFEGLFFEGDLGGFVSGLGYGVTNSISKVASSMAHGVGTFTFDEQHELMRRRMLRCQPQTDSNSNNALAHLYSGVKEAFKGLGVGVFGGLTAIVTNTYTESKRDGITGALRGFTTGAVDTVTKPVQGIFDLVEGTASAVKEIVGGSAARKSHFADKRIRLSRVCTNLQSLLPCYSSELAVAQMDLVRINGFSTGEVLLDVEVVSDRYTSEGHIRQYVLICSEQCYVIKQKDDEPSNVVQRIPYKHLKIMQPVAVSEHNATFASIGLKISAFNEIILEMSNSVRHRLPHLWCNHIDIAKRLCEKVARAKQLYDHSKRTLSVVEDYDVV</sequence>
<feature type="compositionally biased region" description="Basic residues" evidence="4">
    <location>
        <begin position="2969"/>
        <end position="2981"/>
    </location>
</feature>
<dbReference type="Pfam" id="PF12624">
    <property type="entry name" value="VPS13_N"/>
    <property type="match status" value="1"/>
</dbReference>
<proteinExistence type="inferred from homology"/>
<keyword evidence="9" id="KW-1185">Reference proteome</keyword>
<evidence type="ECO:0000259" key="5">
    <source>
        <dbReference type="Pfam" id="PF12624"/>
    </source>
</evidence>
<evidence type="ECO:0000256" key="4">
    <source>
        <dbReference type="SAM" id="MobiDB-lite"/>
    </source>
</evidence>
<dbReference type="GO" id="GO:0007005">
    <property type="term" value="P:mitochondrion organization"/>
    <property type="evidence" value="ECO:0007669"/>
    <property type="project" value="TreeGrafter"/>
</dbReference>
<feature type="region of interest" description="Disordered" evidence="4">
    <location>
        <begin position="2953"/>
        <end position="2986"/>
    </location>
</feature>
<evidence type="ECO:0000313" key="10">
    <source>
        <dbReference type="WBParaSite" id="ASIM_0001342601-mRNA-1"/>
    </source>
</evidence>
<dbReference type="Pfam" id="PF25033">
    <property type="entry name" value="VPS13_M"/>
    <property type="match status" value="1"/>
</dbReference>
<gene>
    <name evidence="8" type="ORF">ASIM_LOCUS12854</name>
</gene>
<evidence type="ECO:0000256" key="3">
    <source>
        <dbReference type="ARBA" id="ARBA00023055"/>
    </source>
</evidence>
<evidence type="ECO:0000313" key="8">
    <source>
        <dbReference type="EMBL" id="VDK48292.1"/>
    </source>
</evidence>
<dbReference type="InterPro" id="IPR026854">
    <property type="entry name" value="VPS13_N"/>
</dbReference>
<evidence type="ECO:0000259" key="7">
    <source>
        <dbReference type="Pfam" id="PF25036"/>
    </source>
</evidence>
<dbReference type="InterPro" id="IPR056747">
    <property type="entry name" value="VPS13-like_M"/>
</dbReference>
<dbReference type="InterPro" id="IPR026847">
    <property type="entry name" value="VPS13"/>
</dbReference>
<dbReference type="WBParaSite" id="ASIM_0001342601-mRNA-1">
    <property type="protein sequence ID" value="ASIM_0001342601-mRNA-1"/>
    <property type="gene ID" value="ASIM_0001342601"/>
</dbReference>
<reference evidence="8 9" key="2">
    <citation type="submission" date="2018-11" db="EMBL/GenBank/DDBJ databases">
        <authorList>
            <consortium name="Pathogen Informatics"/>
        </authorList>
    </citation>
    <scope>NUCLEOTIDE SEQUENCE [LARGE SCALE GENOMIC DNA]</scope>
</reference>
<evidence type="ECO:0000256" key="1">
    <source>
        <dbReference type="ARBA" id="ARBA00006545"/>
    </source>
</evidence>
<evidence type="ECO:0000259" key="6">
    <source>
        <dbReference type="Pfam" id="PF25033"/>
    </source>
</evidence>
<dbReference type="OrthoDB" id="272810at2759"/>
<evidence type="ECO:0000313" key="9">
    <source>
        <dbReference type="Proteomes" id="UP000267096"/>
    </source>
</evidence>
<dbReference type="EMBL" id="UYRR01031262">
    <property type="protein sequence ID" value="VDK48292.1"/>
    <property type="molecule type" value="Genomic_DNA"/>
</dbReference>
<dbReference type="PANTHER" id="PTHR16166">
    <property type="entry name" value="VACUOLAR PROTEIN SORTING-ASSOCIATED PROTEIN VPS13"/>
    <property type="match status" value="1"/>
</dbReference>
<keyword evidence="2" id="KW-0813">Transport</keyword>
<organism evidence="10">
    <name type="scientific">Anisakis simplex</name>
    <name type="common">Herring worm</name>
    <dbReference type="NCBI Taxonomy" id="6269"/>
    <lineage>
        <taxon>Eukaryota</taxon>
        <taxon>Metazoa</taxon>
        <taxon>Ecdysozoa</taxon>
        <taxon>Nematoda</taxon>
        <taxon>Chromadorea</taxon>
        <taxon>Rhabditida</taxon>
        <taxon>Spirurina</taxon>
        <taxon>Ascaridomorpha</taxon>
        <taxon>Ascaridoidea</taxon>
        <taxon>Anisakidae</taxon>
        <taxon>Anisakis</taxon>
        <taxon>Anisakis simplex complex</taxon>
    </lineage>
</organism>
<dbReference type="GO" id="GO:0006869">
    <property type="term" value="P:lipid transport"/>
    <property type="evidence" value="ECO:0007669"/>
    <property type="project" value="UniProtKB-KW"/>
</dbReference>
<feature type="region of interest" description="Disordered" evidence="4">
    <location>
        <begin position="944"/>
        <end position="979"/>
    </location>
</feature>
<dbReference type="Pfam" id="PF25036">
    <property type="entry name" value="VPS13_VAB"/>
    <property type="match status" value="1"/>
</dbReference>
<feature type="compositionally biased region" description="Basic and acidic residues" evidence="4">
    <location>
        <begin position="2954"/>
        <end position="2968"/>
    </location>
</feature>
<reference evidence="10" key="1">
    <citation type="submission" date="2016-04" db="UniProtKB">
        <authorList>
            <consortium name="WormBaseParasite"/>
        </authorList>
    </citation>
    <scope>IDENTIFICATION</scope>
</reference>
<dbReference type="PANTHER" id="PTHR16166:SF141">
    <property type="entry name" value="INTERMEMBRANE LIPID TRANSFER PROTEIN VPS13D"/>
    <property type="match status" value="1"/>
</dbReference>
<dbReference type="GO" id="GO:0045053">
    <property type="term" value="P:protein retention in Golgi apparatus"/>
    <property type="evidence" value="ECO:0007669"/>
    <property type="project" value="TreeGrafter"/>
</dbReference>
<feature type="compositionally biased region" description="Basic residues" evidence="4">
    <location>
        <begin position="965"/>
        <end position="976"/>
    </location>
</feature>
<name>A0A158PP16_ANISI</name>
<evidence type="ECO:0000256" key="2">
    <source>
        <dbReference type="ARBA" id="ARBA00022448"/>
    </source>
</evidence>
<feature type="domain" description="Chorein N-terminal" evidence="5">
    <location>
        <begin position="1"/>
        <end position="388"/>
    </location>
</feature>
<feature type="domain" description="Vacuolar protein sorting-associated protein 13 VPS13 adaptor binding" evidence="7">
    <location>
        <begin position="2016"/>
        <end position="2514"/>
    </location>
</feature>
<feature type="region of interest" description="Disordered" evidence="4">
    <location>
        <begin position="393"/>
        <end position="435"/>
    </location>
</feature>
<feature type="region of interest" description="Disordered" evidence="4">
    <location>
        <begin position="550"/>
        <end position="575"/>
    </location>
</feature>
<feature type="domain" description="VPS13-like middle region" evidence="6">
    <location>
        <begin position="1231"/>
        <end position="1880"/>
    </location>
</feature>
<dbReference type="GO" id="GO:0006623">
    <property type="term" value="P:protein targeting to vacuole"/>
    <property type="evidence" value="ECO:0007669"/>
    <property type="project" value="TreeGrafter"/>
</dbReference>
<feature type="compositionally biased region" description="Basic and acidic residues" evidence="4">
    <location>
        <begin position="556"/>
        <end position="565"/>
    </location>
</feature>
<protein>
    <submittedName>
        <fullName evidence="10">Ricin B-type lectin domain-containing protein</fullName>
    </submittedName>
</protein>